<evidence type="ECO:0000313" key="9">
    <source>
        <dbReference type="Proteomes" id="UP001370490"/>
    </source>
</evidence>
<dbReference type="Proteomes" id="UP001370490">
    <property type="component" value="Unassembled WGS sequence"/>
</dbReference>
<comment type="caution">
    <text evidence="8">The sequence shown here is derived from an EMBL/GenBank/DDBJ whole genome shotgun (WGS) entry which is preliminary data.</text>
</comment>
<dbReference type="Pfam" id="PF06749">
    <property type="entry name" value="DUF1218"/>
    <property type="match status" value="1"/>
</dbReference>
<evidence type="ECO:0000256" key="6">
    <source>
        <dbReference type="ARBA" id="ARBA00029467"/>
    </source>
</evidence>
<feature type="transmembrane region" description="Helical" evidence="7">
    <location>
        <begin position="98"/>
        <end position="119"/>
    </location>
</feature>
<keyword evidence="2 7" id="KW-0812">Transmembrane</keyword>
<evidence type="ECO:0000256" key="7">
    <source>
        <dbReference type="SAM" id="Phobius"/>
    </source>
</evidence>
<evidence type="ECO:0000256" key="1">
    <source>
        <dbReference type="ARBA" id="ARBA00004127"/>
    </source>
</evidence>
<dbReference type="GO" id="GO:0012505">
    <property type="term" value="C:endomembrane system"/>
    <property type="evidence" value="ECO:0007669"/>
    <property type="project" value="UniProtKB-SubCell"/>
</dbReference>
<accession>A0AAN8U996</accession>
<keyword evidence="4 7" id="KW-1133">Transmembrane helix</keyword>
<name>A0AAN8U996_9MAGN</name>
<evidence type="ECO:0000313" key="8">
    <source>
        <dbReference type="EMBL" id="KAK6911200.1"/>
    </source>
</evidence>
<dbReference type="InterPro" id="IPR009606">
    <property type="entry name" value="DEAL/Modifying_wall_lignin1/2"/>
</dbReference>
<sequence length="201" mass="21895">MAMAVTIKNMALTIAFFGVLSFVLGIVAENKKPAQGQPHAVRGLVICKYPYDPTVALGFLSFISLIVSTAVGFYSLFVPYKGKSVPHRALFKSMSFVVFFQIAVWVSLLASGLTLWVTITEHLHLVNNVHRNVNTTCPTAKTGLFGGAAFLALDASLFWLVSLMLADNARSDYLDDQEEDLKGEYGQVLATEYGTHGQGKV</sequence>
<keyword evidence="5 7" id="KW-0472">Membrane</keyword>
<comment type="subcellular location">
    <subcellularLocation>
        <location evidence="1">Endomembrane system</location>
        <topology evidence="1">Multi-pass membrane protein</topology>
    </subcellularLocation>
</comment>
<reference evidence="8 9" key="1">
    <citation type="submission" date="2023-12" db="EMBL/GenBank/DDBJ databases">
        <title>A high-quality genome assembly for Dillenia turbinata (Dilleniales).</title>
        <authorList>
            <person name="Chanderbali A."/>
        </authorList>
    </citation>
    <scope>NUCLEOTIDE SEQUENCE [LARGE SCALE GENOMIC DNA]</scope>
    <source>
        <strain evidence="8">LSX21</strain>
        <tissue evidence="8">Leaf</tissue>
    </source>
</reference>
<dbReference type="AlphaFoldDB" id="A0AAN8U996"/>
<evidence type="ECO:0000256" key="3">
    <source>
        <dbReference type="ARBA" id="ARBA00022729"/>
    </source>
</evidence>
<organism evidence="8 9">
    <name type="scientific">Dillenia turbinata</name>
    <dbReference type="NCBI Taxonomy" id="194707"/>
    <lineage>
        <taxon>Eukaryota</taxon>
        <taxon>Viridiplantae</taxon>
        <taxon>Streptophyta</taxon>
        <taxon>Embryophyta</taxon>
        <taxon>Tracheophyta</taxon>
        <taxon>Spermatophyta</taxon>
        <taxon>Magnoliopsida</taxon>
        <taxon>eudicotyledons</taxon>
        <taxon>Gunneridae</taxon>
        <taxon>Pentapetalae</taxon>
        <taxon>Dilleniales</taxon>
        <taxon>Dilleniaceae</taxon>
        <taxon>Dillenia</taxon>
    </lineage>
</organism>
<dbReference type="InterPro" id="IPR052222">
    <property type="entry name" value="DESIGUAL"/>
</dbReference>
<gene>
    <name evidence="8" type="ORF">RJ641_023293</name>
</gene>
<protein>
    <submittedName>
        <fullName evidence="8">DESIGUAL/Modifying wall lignin-1/2</fullName>
    </submittedName>
</protein>
<feature type="transmembrane region" description="Helical" evidence="7">
    <location>
        <begin position="144"/>
        <end position="166"/>
    </location>
</feature>
<evidence type="ECO:0000256" key="5">
    <source>
        <dbReference type="ARBA" id="ARBA00023136"/>
    </source>
</evidence>
<feature type="transmembrane region" description="Helical" evidence="7">
    <location>
        <begin position="55"/>
        <end position="77"/>
    </location>
</feature>
<dbReference type="EMBL" id="JBAMMX010000028">
    <property type="protein sequence ID" value="KAK6911200.1"/>
    <property type="molecule type" value="Genomic_DNA"/>
</dbReference>
<dbReference type="PANTHER" id="PTHR31769">
    <property type="entry name" value="OS07G0462200 PROTEIN-RELATED"/>
    <property type="match status" value="1"/>
</dbReference>
<evidence type="ECO:0000256" key="2">
    <source>
        <dbReference type="ARBA" id="ARBA00022692"/>
    </source>
</evidence>
<evidence type="ECO:0000256" key="4">
    <source>
        <dbReference type="ARBA" id="ARBA00022989"/>
    </source>
</evidence>
<keyword evidence="3" id="KW-0732">Signal</keyword>
<proteinExistence type="inferred from homology"/>
<comment type="similarity">
    <text evidence="6">Belongs to the DESIGUAL family.</text>
</comment>
<keyword evidence="9" id="KW-1185">Reference proteome</keyword>